<comment type="caution">
    <text evidence="1">The sequence shown here is derived from an EMBL/GenBank/DDBJ whole genome shotgun (WGS) entry which is preliminary data.</text>
</comment>
<reference evidence="1 2" key="1">
    <citation type="journal article" date="2019" name="Sci. Rep.">
        <title>Orb-weaving spider Araneus ventricosus genome elucidates the spidroin gene catalogue.</title>
        <authorList>
            <person name="Kono N."/>
            <person name="Nakamura H."/>
            <person name="Ohtoshi R."/>
            <person name="Moran D.A.P."/>
            <person name="Shinohara A."/>
            <person name="Yoshida Y."/>
            <person name="Fujiwara M."/>
            <person name="Mori M."/>
            <person name="Tomita M."/>
            <person name="Arakawa K."/>
        </authorList>
    </citation>
    <scope>NUCLEOTIDE SEQUENCE [LARGE SCALE GENOMIC DNA]</scope>
</reference>
<keyword evidence="2" id="KW-1185">Reference proteome</keyword>
<dbReference type="EMBL" id="BGPR01005265">
    <property type="protein sequence ID" value="GBN08482.1"/>
    <property type="molecule type" value="Genomic_DNA"/>
</dbReference>
<protein>
    <submittedName>
        <fullName evidence="1">Uncharacterized protein</fullName>
    </submittedName>
</protein>
<name>A0A4Y2L1T6_ARAVE</name>
<gene>
    <name evidence="1" type="ORF">AVEN_223988_1</name>
</gene>
<evidence type="ECO:0000313" key="1">
    <source>
        <dbReference type="EMBL" id="GBN08482.1"/>
    </source>
</evidence>
<accession>A0A4Y2L1T6</accession>
<sequence>MKVGDSALRRSAKDTFGLVENLKWPGLIETGTRKGDESRGTHVLLRPSNVRVNLFSGHIGLTTVSVSPVERPYPRLETLPLSSRIAPPSWETCPVGADLATVEQDLALMRDLPCLGRETVPPLSSRSAPRLEDLAPLSSRPVPLQGAEICPRLGDRSPVSRLLPLLGVPLAGQVPLSWETVPPVLRNPCLW</sequence>
<proteinExistence type="predicted"/>
<dbReference type="Proteomes" id="UP000499080">
    <property type="component" value="Unassembled WGS sequence"/>
</dbReference>
<dbReference type="AlphaFoldDB" id="A0A4Y2L1T6"/>
<evidence type="ECO:0000313" key="2">
    <source>
        <dbReference type="Proteomes" id="UP000499080"/>
    </source>
</evidence>
<organism evidence="1 2">
    <name type="scientific">Araneus ventricosus</name>
    <name type="common">Orbweaver spider</name>
    <name type="synonym">Epeira ventricosa</name>
    <dbReference type="NCBI Taxonomy" id="182803"/>
    <lineage>
        <taxon>Eukaryota</taxon>
        <taxon>Metazoa</taxon>
        <taxon>Ecdysozoa</taxon>
        <taxon>Arthropoda</taxon>
        <taxon>Chelicerata</taxon>
        <taxon>Arachnida</taxon>
        <taxon>Araneae</taxon>
        <taxon>Araneomorphae</taxon>
        <taxon>Entelegynae</taxon>
        <taxon>Araneoidea</taxon>
        <taxon>Araneidae</taxon>
        <taxon>Araneus</taxon>
    </lineage>
</organism>